<dbReference type="Proteomes" id="UP000245125">
    <property type="component" value="Unassembled WGS sequence"/>
</dbReference>
<dbReference type="InterPro" id="IPR036280">
    <property type="entry name" value="Multihaem_cyt_sf"/>
</dbReference>
<proteinExistence type="predicted"/>
<accession>A0A2U3QHG6</accession>
<sequence length="201" mass="21520">MTDPKLQRRKSVDVNKCNNCHTRLSLHGANRVNSIEECVICHNADATDKGQRPADPSTTPDGLVERSIHFKAMIHSIHTGENLNVKPYVIYGFGGSVNDFSDVTYPRDRRECIACHIDSSTSAFPLPAGALGTTTSTGAKANDDSDNVRTQPLTATCISCHDSANTATHVADKTSGGQETCLACHTSGLLLGADNAHFPQQ</sequence>
<dbReference type="SUPFAM" id="SSF48695">
    <property type="entry name" value="Multiheme cytochromes"/>
    <property type="match status" value="1"/>
</dbReference>
<dbReference type="Gene3D" id="1.10.720.180">
    <property type="match status" value="1"/>
</dbReference>
<dbReference type="AlphaFoldDB" id="A0A2U3QHG6"/>
<feature type="domain" description="Outer membrane cytochrome MtrC/MtrF-like" evidence="1">
    <location>
        <begin position="9"/>
        <end position="197"/>
    </location>
</feature>
<gene>
    <name evidence="2" type="ORF">NBG4_340001</name>
</gene>
<evidence type="ECO:0000259" key="1">
    <source>
        <dbReference type="Pfam" id="PF22113"/>
    </source>
</evidence>
<evidence type="ECO:0000313" key="2">
    <source>
        <dbReference type="EMBL" id="SPQ00810.1"/>
    </source>
</evidence>
<protein>
    <submittedName>
        <fullName evidence="2">Cytochrome c</fullName>
    </submittedName>
</protein>
<dbReference type="InterPro" id="IPR054337">
    <property type="entry name" value="Mtrc-MtrF-like_dom_II/IV"/>
</dbReference>
<organism evidence="2 3">
    <name type="scientific">Candidatus Sulfobium mesophilum</name>
    <dbReference type="NCBI Taxonomy" id="2016548"/>
    <lineage>
        <taxon>Bacteria</taxon>
        <taxon>Pseudomonadati</taxon>
        <taxon>Nitrospirota</taxon>
        <taxon>Nitrospiria</taxon>
        <taxon>Nitrospirales</taxon>
        <taxon>Nitrospiraceae</taxon>
        <taxon>Candidatus Sulfobium</taxon>
    </lineage>
</organism>
<name>A0A2U3QHG6_9BACT</name>
<keyword evidence="3" id="KW-1185">Reference proteome</keyword>
<dbReference type="EMBL" id="OUUY01000080">
    <property type="protein sequence ID" value="SPQ00810.1"/>
    <property type="molecule type" value="Genomic_DNA"/>
</dbReference>
<reference evidence="3" key="1">
    <citation type="submission" date="2018-03" db="EMBL/GenBank/DDBJ databases">
        <authorList>
            <person name="Zecchin S."/>
        </authorList>
    </citation>
    <scope>NUCLEOTIDE SEQUENCE [LARGE SCALE GENOMIC DNA]</scope>
</reference>
<evidence type="ECO:0000313" key="3">
    <source>
        <dbReference type="Proteomes" id="UP000245125"/>
    </source>
</evidence>
<dbReference type="Pfam" id="PF22113">
    <property type="entry name" value="Mtrc-MtrF_II-IV_dom"/>
    <property type="match status" value="1"/>
</dbReference>